<reference evidence="3 4" key="1">
    <citation type="submission" date="2014-04" db="EMBL/GenBank/DDBJ databases">
        <authorList>
            <consortium name="DOE Joint Genome Institute"/>
            <person name="Kuo A."/>
            <person name="Ruytinx J."/>
            <person name="Rineau F."/>
            <person name="Colpaert J."/>
            <person name="Kohler A."/>
            <person name="Nagy L.G."/>
            <person name="Floudas D."/>
            <person name="Copeland A."/>
            <person name="Barry K.W."/>
            <person name="Cichocki N."/>
            <person name="Veneault-Fourrey C."/>
            <person name="LaButti K."/>
            <person name="Lindquist E.A."/>
            <person name="Lipzen A."/>
            <person name="Lundell T."/>
            <person name="Morin E."/>
            <person name="Murat C."/>
            <person name="Sun H."/>
            <person name="Tunlid A."/>
            <person name="Henrissat B."/>
            <person name="Grigoriev I.V."/>
            <person name="Hibbett D.S."/>
            <person name="Martin F."/>
            <person name="Nordberg H.P."/>
            <person name="Cantor M.N."/>
            <person name="Hua S.X."/>
        </authorList>
    </citation>
    <scope>NUCLEOTIDE SEQUENCE [LARGE SCALE GENOMIC DNA]</scope>
    <source>
        <strain evidence="3 4">UH-Slu-Lm8-n1</strain>
    </source>
</reference>
<dbReference type="HOGENOM" id="CLU_057751_0_0_1"/>
<evidence type="ECO:0000313" key="4">
    <source>
        <dbReference type="Proteomes" id="UP000054485"/>
    </source>
</evidence>
<keyword evidence="1" id="KW-1133">Transmembrane helix</keyword>
<reference evidence="4" key="2">
    <citation type="submission" date="2015-01" db="EMBL/GenBank/DDBJ databases">
        <title>Evolutionary Origins and Diversification of the Mycorrhizal Mutualists.</title>
        <authorList>
            <consortium name="DOE Joint Genome Institute"/>
            <consortium name="Mycorrhizal Genomics Consortium"/>
            <person name="Kohler A."/>
            <person name="Kuo A."/>
            <person name="Nagy L.G."/>
            <person name="Floudas D."/>
            <person name="Copeland A."/>
            <person name="Barry K.W."/>
            <person name="Cichocki N."/>
            <person name="Veneault-Fourrey C."/>
            <person name="LaButti K."/>
            <person name="Lindquist E.A."/>
            <person name="Lipzen A."/>
            <person name="Lundell T."/>
            <person name="Morin E."/>
            <person name="Murat C."/>
            <person name="Riley R."/>
            <person name="Ohm R."/>
            <person name="Sun H."/>
            <person name="Tunlid A."/>
            <person name="Henrissat B."/>
            <person name="Grigoriev I.V."/>
            <person name="Hibbett D.S."/>
            <person name="Martin F."/>
        </authorList>
    </citation>
    <scope>NUCLEOTIDE SEQUENCE [LARGE SCALE GENOMIC DNA]</scope>
    <source>
        <strain evidence="4">UH-Slu-Lm8-n1</strain>
    </source>
</reference>
<feature type="transmembrane region" description="Helical" evidence="1">
    <location>
        <begin position="253"/>
        <end position="273"/>
    </location>
</feature>
<keyword evidence="4" id="KW-1185">Reference proteome</keyword>
<feature type="transmembrane region" description="Helical" evidence="1">
    <location>
        <begin position="51"/>
        <end position="77"/>
    </location>
</feature>
<sequence>MPLISDDPSWWPTINASMVSSYFIVAASVGVGYDWALTLAQEIELIWRQRWSMVTGLYLGLRYIGLAYAVISVLAQVPTISLTDTVSGHIYFIALNWITFVSTAMLCVIMIVRLYAMCQKSKKVLTFLLVTFLALSTINGTIAGMVTKNSSAVVLILSGNYVCSPSFDGNGVLLVDITWIIGIAWEVLALSLAVWVAVKHVRELRQSSSGGILQDCFTVLIKTHVVYFASFLAVSCFEIGYLSPALSANPFSLNTQLFLGFSQIFTLVQMVVLGPRLILSVREFNATLVDDSDAGTVMSSIAFQEHVYIKTSNCV</sequence>
<feature type="transmembrane region" description="Helical" evidence="1">
    <location>
        <begin position="89"/>
        <end position="112"/>
    </location>
</feature>
<feature type="transmembrane region" description="Helical" evidence="1">
    <location>
        <begin position="219"/>
        <end position="241"/>
    </location>
</feature>
<keyword evidence="1" id="KW-0812">Transmembrane</keyword>
<dbReference type="Pfam" id="PF20151">
    <property type="entry name" value="DUF6533"/>
    <property type="match status" value="1"/>
</dbReference>
<dbReference type="InterPro" id="IPR045340">
    <property type="entry name" value="DUF6533"/>
</dbReference>
<organism evidence="3 4">
    <name type="scientific">Suillus luteus UH-Slu-Lm8-n1</name>
    <dbReference type="NCBI Taxonomy" id="930992"/>
    <lineage>
        <taxon>Eukaryota</taxon>
        <taxon>Fungi</taxon>
        <taxon>Dikarya</taxon>
        <taxon>Basidiomycota</taxon>
        <taxon>Agaricomycotina</taxon>
        <taxon>Agaricomycetes</taxon>
        <taxon>Agaricomycetidae</taxon>
        <taxon>Boletales</taxon>
        <taxon>Suillineae</taxon>
        <taxon>Suillaceae</taxon>
        <taxon>Suillus</taxon>
    </lineage>
</organism>
<accession>A0A0D0AHM3</accession>
<feature type="transmembrane region" description="Helical" evidence="1">
    <location>
        <begin position="124"/>
        <end position="146"/>
    </location>
</feature>
<dbReference type="OrthoDB" id="2654067at2759"/>
<gene>
    <name evidence="3" type="ORF">CY34DRAFT_797039</name>
</gene>
<dbReference type="InParanoid" id="A0A0D0AHM3"/>
<dbReference type="AlphaFoldDB" id="A0A0D0AHM3"/>
<dbReference type="EMBL" id="KN835132">
    <property type="protein sequence ID" value="KIK49595.1"/>
    <property type="molecule type" value="Genomic_DNA"/>
</dbReference>
<keyword evidence="1" id="KW-0472">Membrane</keyword>
<protein>
    <recommendedName>
        <fullName evidence="2">DUF6533 domain-containing protein</fullName>
    </recommendedName>
</protein>
<dbReference type="Proteomes" id="UP000054485">
    <property type="component" value="Unassembled WGS sequence"/>
</dbReference>
<dbReference type="STRING" id="930992.A0A0D0AHM3"/>
<name>A0A0D0AHM3_9AGAM</name>
<feature type="domain" description="DUF6533" evidence="2">
    <location>
        <begin position="22"/>
        <end position="67"/>
    </location>
</feature>
<evidence type="ECO:0000259" key="2">
    <source>
        <dbReference type="Pfam" id="PF20151"/>
    </source>
</evidence>
<evidence type="ECO:0000313" key="3">
    <source>
        <dbReference type="EMBL" id="KIK49595.1"/>
    </source>
</evidence>
<feature type="transmembrane region" description="Helical" evidence="1">
    <location>
        <begin position="177"/>
        <end position="198"/>
    </location>
</feature>
<proteinExistence type="predicted"/>
<evidence type="ECO:0000256" key="1">
    <source>
        <dbReference type="SAM" id="Phobius"/>
    </source>
</evidence>
<feature type="transmembrane region" description="Helical" evidence="1">
    <location>
        <begin position="20"/>
        <end position="39"/>
    </location>
</feature>